<sequence>MHDARLTGNYPHPDDAELGKGSAILEFKSEGQSVVTTLAEGSFHIFQANSITLVDGDELIRRALIRT</sequence>
<accession>A0A5B9Q8Y9</accession>
<proteinExistence type="predicted"/>
<dbReference type="KEGG" id="bgok:Pr1d_06470"/>
<protein>
    <submittedName>
        <fullName evidence="1">Uncharacterized protein</fullName>
    </submittedName>
</protein>
<keyword evidence="2" id="KW-1185">Reference proteome</keyword>
<organism evidence="1 2">
    <name type="scientific">Bythopirellula goksoeyrii</name>
    <dbReference type="NCBI Taxonomy" id="1400387"/>
    <lineage>
        <taxon>Bacteria</taxon>
        <taxon>Pseudomonadati</taxon>
        <taxon>Planctomycetota</taxon>
        <taxon>Planctomycetia</taxon>
        <taxon>Pirellulales</taxon>
        <taxon>Lacipirellulaceae</taxon>
        <taxon>Bythopirellula</taxon>
    </lineage>
</organism>
<gene>
    <name evidence="1" type="ORF">Pr1d_06470</name>
</gene>
<evidence type="ECO:0000313" key="2">
    <source>
        <dbReference type="Proteomes" id="UP000323917"/>
    </source>
</evidence>
<dbReference type="EMBL" id="CP042913">
    <property type="protein sequence ID" value="QEG33386.1"/>
    <property type="molecule type" value="Genomic_DNA"/>
</dbReference>
<reference evidence="1 2" key="1">
    <citation type="submission" date="2019-08" db="EMBL/GenBank/DDBJ databases">
        <title>Deep-cultivation of Planctomycetes and their phenomic and genomic characterization uncovers novel biology.</title>
        <authorList>
            <person name="Wiegand S."/>
            <person name="Jogler M."/>
            <person name="Boedeker C."/>
            <person name="Pinto D."/>
            <person name="Vollmers J."/>
            <person name="Rivas-Marin E."/>
            <person name="Kohn T."/>
            <person name="Peeters S.H."/>
            <person name="Heuer A."/>
            <person name="Rast P."/>
            <person name="Oberbeckmann S."/>
            <person name="Bunk B."/>
            <person name="Jeske O."/>
            <person name="Meyerdierks A."/>
            <person name="Storesund J.E."/>
            <person name="Kallscheuer N."/>
            <person name="Luecker S."/>
            <person name="Lage O.M."/>
            <person name="Pohl T."/>
            <person name="Merkel B.J."/>
            <person name="Hornburger P."/>
            <person name="Mueller R.-W."/>
            <person name="Bruemmer F."/>
            <person name="Labrenz M."/>
            <person name="Spormann A.M."/>
            <person name="Op den Camp H."/>
            <person name="Overmann J."/>
            <person name="Amann R."/>
            <person name="Jetten M.S.M."/>
            <person name="Mascher T."/>
            <person name="Medema M.H."/>
            <person name="Devos D.P."/>
            <person name="Kaster A.-K."/>
            <person name="Ovreas L."/>
            <person name="Rohde M."/>
            <person name="Galperin M.Y."/>
            <person name="Jogler C."/>
        </authorList>
    </citation>
    <scope>NUCLEOTIDE SEQUENCE [LARGE SCALE GENOMIC DNA]</scope>
    <source>
        <strain evidence="1 2">Pr1d</strain>
    </source>
</reference>
<evidence type="ECO:0000313" key="1">
    <source>
        <dbReference type="EMBL" id="QEG33386.1"/>
    </source>
</evidence>
<dbReference type="AlphaFoldDB" id="A0A5B9Q8Y9"/>
<name>A0A5B9Q8Y9_9BACT</name>
<dbReference type="Proteomes" id="UP000323917">
    <property type="component" value="Chromosome"/>
</dbReference>